<evidence type="ECO:0000256" key="1">
    <source>
        <dbReference type="ARBA" id="ARBA00009716"/>
    </source>
</evidence>
<dbReference type="EMBL" id="SLXO01000003">
    <property type="protein sequence ID" value="TCP36415.1"/>
    <property type="molecule type" value="Genomic_DNA"/>
</dbReference>
<evidence type="ECO:0000256" key="2">
    <source>
        <dbReference type="PIRNR" id="PIRNR006429"/>
    </source>
</evidence>
<organism evidence="4 5">
    <name type="scientific">Rhodothalassium salexigens DSM 2132</name>
    <dbReference type="NCBI Taxonomy" id="1188247"/>
    <lineage>
        <taxon>Bacteria</taxon>
        <taxon>Pseudomonadati</taxon>
        <taxon>Pseudomonadota</taxon>
        <taxon>Alphaproteobacteria</taxon>
        <taxon>Rhodothalassiales</taxon>
        <taxon>Rhodothalassiaceae</taxon>
        <taxon>Rhodothalassium</taxon>
    </lineage>
</organism>
<dbReference type="GO" id="GO:0015930">
    <property type="term" value="F:glutamate synthase activity"/>
    <property type="evidence" value="ECO:0007669"/>
    <property type="project" value="InterPro"/>
</dbReference>
<dbReference type="InterPro" id="IPR027283">
    <property type="entry name" value="YerD"/>
</dbReference>
<dbReference type="SUPFAM" id="SSF51395">
    <property type="entry name" value="FMN-linked oxidoreductases"/>
    <property type="match status" value="1"/>
</dbReference>
<name>A0A4R2PQN8_RHOSA</name>
<evidence type="ECO:0000313" key="5">
    <source>
        <dbReference type="Proteomes" id="UP000295399"/>
    </source>
</evidence>
<dbReference type="PANTHER" id="PTHR43819:SF1">
    <property type="entry name" value="ARCHAEAL-TYPE GLUTAMATE SYNTHASE [NADPH]"/>
    <property type="match status" value="1"/>
</dbReference>
<keyword evidence="5" id="KW-1185">Reference proteome</keyword>
<dbReference type="InterPro" id="IPR024188">
    <property type="entry name" value="GltB"/>
</dbReference>
<dbReference type="PANTHER" id="PTHR43819">
    <property type="entry name" value="ARCHAEAL-TYPE GLUTAMATE SYNTHASE [NADPH]"/>
    <property type="match status" value="1"/>
</dbReference>
<dbReference type="OrthoDB" id="9795032at2"/>
<evidence type="ECO:0000313" key="4">
    <source>
        <dbReference type="EMBL" id="TCP36415.1"/>
    </source>
</evidence>
<dbReference type="Proteomes" id="UP000295399">
    <property type="component" value="Unassembled WGS sequence"/>
</dbReference>
<proteinExistence type="inferred from homology"/>
<sequence length="529" mass="57344">MRYSIFAACVVLAGLTVGLALAVSPWWWLAAAPLVALASLGLYDVAIQRRHSVLRNYPVIARLRYVIEAFRPELRQYLFASDKAETPFNRDQRTLVYQRAKDIEDRAPFGTKYDVYAAGYAFMTHSLAAKPRAGTAPRVAVGGDQCDRPYAASLLNISAMSFGALSPNAIMALNQGAARGGFFHDTGEGSISRYHRCGGDLVWQLGTGYFGARRSDGRFCDDTFRDTAADDCVKMIEIKLSQGAKPGHGGVLPGEKVSADIAEARGVPVGRDVLSPPSHPEFSTPVEMMVFMARVRALAGGKPVGFKLCLGHDWEFAAMAKAMRATGLYPDFIVVDGAEGGTGAAPLEFSDHVGVPLAEGLAFAHNILVGAGLRDRIRLGASGKVVTGFDILRLISLGADWCNAARAFMVSVGCIQSLTCHTNRCPVGVATTDPWRARALDVADKADRVYHFHRNTIAELMDVTGAAGLDHPGQIRRDMVFRRRGDSRVVSSAERFDWLDAGELLAGSGHERYRRAWARAQAHSFRPAL</sequence>
<dbReference type="CDD" id="cd02808">
    <property type="entry name" value="GltS_FMN"/>
    <property type="match status" value="1"/>
</dbReference>
<accession>A0A4R2PQN8</accession>
<dbReference type="AlphaFoldDB" id="A0A4R2PQN8"/>
<comment type="similarity">
    <text evidence="1 2">Belongs to the glutamate synthase family.</text>
</comment>
<dbReference type="RefSeq" id="WP_132707951.1">
    <property type="nucleotide sequence ID" value="NZ_JACIGF010000003.1"/>
</dbReference>
<dbReference type="Pfam" id="PF01645">
    <property type="entry name" value="Glu_synthase"/>
    <property type="match status" value="1"/>
</dbReference>
<dbReference type="InterPro" id="IPR002932">
    <property type="entry name" value="Glu_synthdom"/>
</dbReference>
<dbReference type="PIRSF" id="PIRSF500060">
    <property type="entry name" value="UCP500060"/>
    <property type="match status" value="1"/>
</dbReference>
<dbReference type="PIRSF" id="PIRSF006429">
    <property type="entry name" value="GOGAT_lg_2"/>
    <property type="match status" value="1"/>
</dbReference>
<evidence type="ECO:0000259" key="3">
    <source>
        <dbReference type="Pfam" id="PF01645"/>
    </source>
</evidence>
<dbReference type="GO" id="GO:0006537">
    <property type="term" value="P:glutamate biosynthetic process"/>
    <property type="evidence" value="ECO:0007669"/>
    <property type="project" value="InterPro"/>
</dbReference>
<protein>
    <submittedName>
        <fullName evidence="4">Glutamate synthase domain-containing protein 2</fullName>
    </submittedName>
</protein>
<dbReference type="InParanoid" id="A0A4R2PQN8"/>
<dbReference type="InterPro" id="IPR013785">
    <property type="entry name" value="Aldolase_TIM"/>
</dbReference>
<gene>
    <name evidence="4" type="ORF">EV659_103306</name>
</gene>
<reference evidence="4 5" key="1">
    <citation type="submission" date="2019-03" db="EMBL/GenBank/DDBJ databases">
        <title>Genomic Encyclopedia of Type Strains, Phase IV (KMG-IV): sequencing the most valuable type-strain genomes for metagenomic binning, comparative biology and taxonomic classification.</title>
        <authorList>
            <person name="Goeker M."/>
        </authorList>
    </citation>
    <scope>NUCLEOTIDE SEQUENCE [LARGE SCALE GENOMIC DNA]</scope>
    <source>
        <strain evidence="4 5">DSM 2132</strain>
    </source>
</reference>
<comment type="caution">
    <text evidence="4">The sequence shown here is derived from an EMBL/GenBank/DDBJ whole genome shotgun (WGS) entry which is preliminary data.</text>
</comment>
<feature type="domain" description="Glutamate synthase" evidence="3">
    <location>
        <begin position="153"/>
        <end position="469"/>
    </location>
</feature>
<dbReference type="Gene3D" id="3.20.20.70">
    <property type="entry name" value="Aldolase class I"/>
    <property type="match status" value="1"/>
</dbReference>